<sequence length="53" mass="6326">MEELIKKIGQILNQFTQEELGNRLSQFAMISLREMILNEIRNYEIKGKDKDKK</sequence>
<gene>
    <name evidence="1" type="ORF">S06H3_25270</name>
</gene>
<protein>
    <submittedName>
        <fullName evidence="1">Uncharacterized protein</fullName>
    </submittedName>
</protein>
<evidence type="ECO:0000313" key="1">
    <source>
        <dbReference type="EMBL" id="GAI32176.1"/>
    </source>
</evidence>
<dbReference type="AlphaFoldDB" id="X1NPN5"/>
<name>X1NPN5_9ZZZZ</name>
<dbReference type="EMBL" id="BARV01014541">
    <property type="protein sequence ID" value="GAI32176.1"/>
    <property type="molecule type" value="Genomic_DNA"/>
</dbReference>
<proteinExistence type="predicted"/>
<organism evidence="1">
    <name type="scientific">marine sediment metagenome</name>
    <dbReference type="NCBI Taxonomy" id="412755"/>
    <lineage>
        <taxon>unclassified sequences</taxon>
        <taxon>metagenomes</taxon>
        <taxon>ecological metagenomes</taxon>
    </lineage>
</organism>
<reference evidence="1" key="1">
    <citation type="journal article" date="2014" name="Front. Microbiol.">
        <title>High frequency of phylogenetically diverse reductive dehalogenase-homologous genes in deep subseafloor sedimentary metagenomes.</title>
        <authorList>
            <person name="Kawai M."/>
            <person name="Futagami T."/>
            <person name="Toyoda A."/>
            <person name="Takaki Y."/>
            <person name="Nishi S."/>
            <person name="Hori S."/>
            <person name="Arai W."/>
            <person name="Tsubouchi T."/>
            <person name="Morono Y."/>
            <person name="Uchiyama I."/>
            <person name="Ito T."/>
            <person name="Fujiyama A."/>
            <person name="Inagaki F."/>
            <person name="Takami H."/>
        </authorList>
    </citation>
    <scope>NUCLEOTIDE SEQUENCE</scope>
    <source>
        <strain evidence="1">Expedition CK06-06</strain>
    </source>
</reference>
<accession>X1NPN5</accession>
<comment type="caution">
    <text evidence="1">The sequence shown here is derived from an EMBL/GenBank/DDBJ whole genome shotgun (WGS) entry which is preliminary data.</text>
</comment>